<gene>
    <name evidence="2" type="ORF">CAOG_007373</name>
</gene>
<protein>
    <submittedName>
        <fullName evidence="2">Uncharacterized protein</fullName>
    </submittedName>
</protein>
<sequence>MSEQRQSEPNSGSGLSRAAAPTQSVGTAAAAAGTPWFLLFIVAIAALAAGVVLHAVLVIYTGLIIVPQQAFSTTTSLGGSGSSCDAVNPRVAMQQHSAPDYSIDWLESLEARMRCVCVFQSVCFSSIATTHATRLIHDLNGIEINLRNAQAAETQLPAGGLMTMAWTTPIYRVNLAGFKVDVPKFNSRLAASIITQFQNLVKENPDKLVSSGADDHGANQAFYDWQRKGSWNVLQGSREGQALRQFIMTGVGTYFQMLGESQDFVNTVSGEMTVWATLHHSGIFHMPHSHPHELLSGVFYVKMPGNAGKIIFSDPRGPLTPFDNTIAIEPREGDLILFPSWLTHMVAPTSGSDERISIAFNIPGDWTMTANVRTDVPVGFE</sequence>
<keyword evidence="1" id="KW-0472">Membrane</keyword>
<name>A0A0D2W048_CAPO3</name>
<dbReference type="AlphaFoldDB" id="A0A0D2W048"/>
<dbReference type="InParanoid" id="A0A0D2W048"/>
<dbReference type="SUPFAM" id="SSF51197">
    <property type="entry name" value="Clavaminate synthase-like"/>
    <property type="match status" value="1"/>
</dbReference>
<keyword evidence="1" id="KW-0812">Transmembrane</keyword>
<dbReference type="PhylomeDB" id="A0A0D2W048"/>
<organism evidence="2 3">
    <name type="scientific">Capsaspora owczarzaki (strain ATCC 30864)</name>
    <dbReference type="NCBI Taxonomy" id="595528"/>
    <lineage>
        <taxon>Eukaryota</taxon>
        <taxon>Filasterea</taxon>
        <taxon>Capsaspora</taxon>
    </lineage>
</organism>
<dbReference type="Proteomes" id="UP000008743">
    <property type="component" value="Unassembled WGS sequence"/>
</dbReference>
<evidence type="ECO:0000256" key="1">
    <source>
        <dbReference type="SAM" id="Phobius"/>
    </source>
</evidence>
<dbReference type="NCBIfam" id="TIGR02466">
    <property type="entry name" value="TIGR02466 family protein"/>
    <property type="match status" value="1"/>
</dbReference>
<evidence type="ECO:0000313" key="2">
    <source>
        <dbReference type="EMBL" id="KJE97532.1"/>
    </source>
</evidence>
<keyword evidence="1" id="KW-1133">Transmembrane helix</keyword>
<proteinExistence type="predicted"/>
<keyword evidence="3" id="KW-1185">Reference proteome</keyword>
<dbReference type="EMBL" id="KE346374">
    <property type="protein sequence ID" value="KJE97532.1"/>
    <property type="molecule type" value="Genomic_DNA"/>
</dbReference>
<feature type="transmembrane region" description="Helical" evidence="1">
    <location>
        <begin position="36"/>
        <end position="66"/>
    </location>
</feature>
<accession>A0A0D2W048</accession>
<evidence type="ECO:0000313" key="3">
    <source>
        <dbReference type="Proteomes" id="UP000008743"/>
    </source>
</evidence>
<reference evidence="3" key="1">
    <citation type="submission" date="2011-02" db="EMBL/GenBank/DDBJ databases">
        <title>The Genome Sequence of Capsaspora owczarzaki ATCC 30864.</title>
        <authorList>
            <person name="Russ C."/>
            <person name="Cuomo C."/>
            <person name="Burger G."/>
            <person name="Gray M.W."/>
            <person name="Holland P.W.H."/>
            <person name="King N."/>
            <person name="Lang F.B.F."/>
            <person name="Roger A.J."/>
            <person name="Ruiz-Trillo I."/>
            <person name="Young S.K."/>
            <person name="Zeng Q."/>
            <person name="Gargeya S."/>
            <person name="Alvarado L."/>
            <person name="Berlin A."/>
            <person name="Chapman S.B."/>
            <person name="Chen Z."/>
            <person name="Freedman E."/>
            <person name="Gellesch M."/>
            <person name="Goldberg J."/>
            <person name="Griggs A."/>
            <person name="Gujja S."/>
            <person name="Heilman E."/>
            <person name="Heiman D."/>
            <person name="Howarth C."/>
            <person name="Mehta T."/>
            <person name="Neiman D."/>
            <person name="Pearson M."/>
            <person name="Roberts A."/>
            <person name="Saif S."/>
            <person name="Shea T."/>
            <person name="Shenoy N."/>
            <person name="Sisk P."/>
            <person name="Stolte C."/>
            <person name="Sykes S."/>
            <person name="White J."/>
            <person name="Yandava C."/>
            <person name="Haas B."/>
            <person name="Nusbaum C."/>
            <person name="Birren B."/>
        </authorList>
    </citation>
    <scope>NUCLEOTIDE SEQUENCE</scope>
    <source>
        <strain evidence="3">ATCC 30864</strain>
    </source>
</reference>
<dbReference type="OrthoDB" id="193301at2759"/>
<dbReference type="InterPro" id="IPR012668">
    <property type="entry name" value="CHP02466"/>
</dbReference>
<dbReference type="Pfam" id="PF13759">
    <property type="entry name" value="2OG-FeII_Oxy_5"/>
    <property type="match status" value="1"/>
</dbReference>
<dbReference type="Gene3D" id="2.60.120.620">
    <property type="entry name" value="q2cbj1_9rhob like domain"/>
    <property type="match status" value="1"/>
</dbReference>